<dbReference type="PROSITE" id="PS00893">
    <property type="entry name" value="NUDIX_BOX"/>
    <property type="match status" value="1"/>
</dbReference>
<dbReference type="InterPro" id="IPR000086">
    <property type="entry name" value="NUDIX_hydrolase_dom"/>
</dbReference>
<dbReference type="PANTHER" id="PTHR43736">
    <property type="entry name" value="ADP-RIBOSE PYROPHOSPHATASE"/>
    <property type="match status" value="1"/>
</dbReference>
<dbReference type="InterPro" id="IPR020084">
    <property type="entry name" value="NUDIX_hydrolase_CS"/>
</dbReference>
<sequence length="168" mass="19523">MEYVDIVDTQNNSIGKASRIDAHDKGFLHRVVISEVHDSKSRWLLVRQAKDRQDGGQFVSPVGGHVTSGEDPKDALIRETWEELGFKPTKFSYIGQTIFNRYILNRQENHLFMVYSIHSNAVPKLNIEAIEYRYFTENELKKGLKITPQLFGDAFHFVVDRFFPHLRI</sequence>
<organism evidence="3 4">
    <name type="scientific">Candidatus Roizmanbacteria bacterium CG10_big_fil_rev_8_21_14_0_10_39_6</name>
    <dbReference type="NCBI Taxonomy" id="1974853"/>
    <lineage>
        <taxon>Bacteria</taxon>
        <taxon>Candidatus Roizmaniibacteriota</taxon>
    </lineage>
</organism>
<evidence type="ECO:0000259" key="2">
    <source>
        <dbReference type="PROSITE" id="PS51462"/>
    </source>
</evidence>
<proteinExistence type="predicted"/>
<name>A0A2M8KS98_9BACT</name>
<evidence type="ECO:0000313" key="3">
    <source>
        <dbReference type="EMBL" id="PJE62802.1"/>
    </source>
</evidence>
<evidence type="ECO:0000256" key="1">
    <source>
        <dbReference type="ARBA" id="ARBA00022801"/>
    </source>
</evidence>
<comment type="caution">
    <text evidence="3">The sequence shown here is derived from an EMBL/GenBank/DDBJ whole genome shotgun (WGS) entry which is preliminary data.</text>
</comment>
<evidence type="ECO:0000313" key="4">
    <source>
        <dbReference type="Proteomes" id="UP000229554"/>
    </source>
</evidence>
<dbReference type="Gene3D" id="3.90.79.10">
    <property type="entry name" value="Nucleoside Triphosphate Pyrophosphohydrolase"/>
    <property type="match status" value="1"/>
</dbReference>
<dbReference type="Pfam" id="PF00293">
    <property type="entry name" value="NUDIX"/>
    <property type="match status" value="1"/>
</dbReference>
<dbReference type="Proteomes" id="UP000229554">
    <property type="component" value="Unassembled WGS sequence"/>
</dbReference>
<dbReference type="AlphaFoldDB" id="A0A2M8KS98"/>
<keyword evidence="1" id="KW-0378">Hydrolase</keyword>
<dbReference type="PROSITE" id="PS51462">
    <property type="entry name" value="NUDIX"/>
    <property type="match status" value="1"/>
</dbReference>
<gene>
    <name evidence="3" type="ORF">COU88_03040</name>
</gene>
<feature type="domain" description="Nudix hydrolase" evidence="2">
    <location>
        <begin position="27"/>
        <end position="157"/>
    </location>
</feature>
<dbReference type="SUPFAM" id="SSF55811">
    <property type="entry name" value="Nudix"/>
    <property type="match status" value="1"/>
</dbReference>
<dbReference type="PANTHER" id="PTHR43736:SF1">
    <property type="entry name" value="DIHYDRONEOPTERIN TRIPHOSPHATE DIPHOSPHATASE"/>
    <property type="match status" value="1"/>
</dbReference>
<dbReference type="InterPro" id="IPR015797">
    <property type="entry name" value="NUDIX_hydrolase-like_dom_sf"/>
</dbReference>
<accession>A0A2M8KS98</accession>
<reference evidence="4" key="1">
    <citation type="submission" date="2017-09" db="EMBL/GenBank/DDBJ databases">
        <title>Depth-based differentiation of microbial function through sediment-hosted aquifers and enrichment of novel symbionts in the deep terrestrial subsurface.</title>
        <authorList>
            <person name="Probst A.J."/>
            <person name="Ladd B."/>
            <person name="Jarett J.K."/>
            <person name="Geller-Mcgrath D.E."/>
            <person name="Sieber C.M.K."/>
            <person name="Emerson J.B."/>
            <person name="Anantharaman K."/>
            <person name="Thomas B.C."/>
            <person name="Malmstrom R."/>
            <person name="Stieglmeier M."/>
            <person name="Klingl A."/>
            <person name="Woyke T."/>
            <person name="Ryan C.M."/>
            <person name="Banfield J.F."/>
        </authorList>
    </citation>
    <scope>NUCLEOTIDE SEQUENCE [LARGE SCALE GENOMIC DNA]</scope>
</reference>
<protein>
    <recommendedName>
        <fullName evidence="2">Nudix hydrolase domain-containing protein</fullName>
    </recommendedName>
</protein>
<dbReference type="GO" id="GO:0016787">
    <property type="term" value="F:hydrolase activity"/>
    <property type="evidence" value="ECO:0007669"/>
    <property type="project" value="UniProtKB-KW"/>
</dbReference>
<dbReference type="EMBL" id="PFED01000124">
    <property type="protein sequence ID" value="PJE62802.1"/>
    <property type="molecule type" value="Genomic_DNA"/>
</dbReference>